<dbReference type="EMBL" id="MU004194">
    <property type="protein sequence ID" value="KAF2492316.1"/>
    <property type="molecule type" value="Genomic_DNA"/>
</dbReference>
<dbReference type="Gene3D" id="4.10.240.10">
    <property type="entry name" value="Zn(2)-C6 fungal-type DNA-binding domain"/>
    <property type="match status" value="1"/>
</dbReference>
<feature type="coiled-coil region" evidence="8">
    <location>
        <begin position="97"/>
        <end position="124"/>
    </location>
</feature>
<dbReference type="AlphaFoldDB" id="A0A6A6QJX3"/>
<dbReference type="SMART" id="SM00066">
    <property type="entry name" value="GAL4"/>
    <property type="match status" value="1"/>
</dbReference>
<evidence type="ECO:0000256" key="7">
    <source>
        <dbReference type="ARBA" id="ARBA00023242"/>
    </source>
</evidence>
<feature type="region of interest" description="Disordered" evidence="9">
    <location>
        <begin position="1"/>
        <end position="49"/>
    </location>
</feature>
<dbReference type="GO" id="GO:0005634">
    <property type="term" value="C:nucleus"/>
    <property type="evidence" value="ECO:0007669"/>
    <property type="project" value="UniProtKB-SubCell"/>
</dbReference>
<dbReference type="PANTHER" id="PTHR31845">
    <property type="entry name" value="FINGER DOMAIN PROTEIN, PUTATIVE-RELATED"/>
    <property type="match status" value="1"/>
</dbReference>
<dbReference type="GO" id="GO:0000976">
    <property type="term" value="F:transcription cis-regulatory region binding"/>
    <property type="evidence" value="ECO:0007669"/>
    <property type="project" value="TreeGrafter"/>
</dbReference>
<evidence type="ECO:0000313" key="12">
    <source>
        <dbReference type="Proteomes" id="UP000799750"/>
    </source>
</evidence>
<comment type="subcellular location">
    <subcellularLocation>
        <location evidence="1">Nucleus</location>
    </subcellularLocation>
</comment>
<evidence type="ECO:0000256" key="6">
    <source>
        <dbReference type="ARBA" id="ARBA00023163"/>
    </source>
</evidence>
<dbReference type="SUPFAM" id="SSF57701">
    <property type="entry name" value="Zn2/Cys6 DNA-binding domain"/>
    <property type="match status" value="1"/>
</dbReference>
<feature type="region of interest" description="Disordered" evidence="9">
    <location>
        <begin position="622"/>
        <end position="650"/>
    </location>
</feature>
<evidence type="ECO:0000256" key="2">
    <source>
        <dbReference type="ARBA" id="ARBA00022723"/>
    </source>
</evidence>
<dbReference type="Pfam" id="PF00172">
    <property type="entry name" value="Zn_clus"/>
    <property type="match status" value="1"/>
</dbReference>
<dbReference type="FunFam" id="4.10.240.10:FF:000003">
    <property type="entry name" value="C6 transcription factor (Leu3)"/>
    <property type="match status" value="1"/>
</dbReference>
<sequence>MSPTTPGNGAHPVLSYGNSPSSARSHGFKRPNDSDDEQDNGPEGRMAKAARQAAVKRACNECRQQKLRCNVQQDPFQECSRCSKHKLTCVIEPNFKRIGKRSRNAEMEKEMAELRARLAHYEGQGRPSQPIINTPVQSSETTMYSGNYNEEETYAGPHHQAIASLLDLRSGSPNTMKFQALEKVVLAPDRIEELFHEFFTNYHPILPFLDPIQSPEEYCNDSRLLFWTVISVAARHFAPDPTLLDTLKEPLIKLIWQTVAKIPQNHFIVKALCLLCTWPLPTSRTSTDPTFMLCGLMMQIATQIGLHQPTHPQDFSRMKLRLKREDLDDRLRTWAPSVTLYDSTLDFSPENEQHMRIVPPELFTRLRQEMAADRITKLLYLSSGSNQPDKAHDSNGKAVFYANLEADRLNEEQSRFEAAGLVTDMEALNYHAVLLHLRLYAFFDTISPTGGRDDLLDLYFAATSFLNRAFPMVEAGILRYAPNYIMQMILAAGFALLKLLNSDFAAKLPAEDGRHYLTRTITSIRAISVSKNDLPLRLAEVLAQLWKASGGGSLKFSSTSQSPGIANAPLPNIFAHQPPPRRGSPGMDDPLRLRVRSRMSMSVVFDSVWRWRETQVNGAGENLDTTVVNNPTNPDSSTNSTPPAGMPMEGNLMTTQLNQNLSALSMPLPMANGLASANSYEFFDPVSWMLDVQPDWNVYGGSYGADFGA</sequence>
<keyword evidence="7" id="KW-0539">Nucleus</keyword>
<dbReference type="InterPro" id="IPR001138">
    <property type="entry name" value="Zn2Cys6_DnaBD"/>
</dbReference>
<evidence type="ECO:0000313" key="11">
    <source>
        <dbReference type="EMBL" id="KAF2492316.1"/>
    </source>
</evidence>
<dbReference type="GO" id="GO:0000981">
    <property type="term" value="F:DNA-binding transcription factor activity, RNA polymerase II-specific"/>
    <property type="evidence" value="ECO:0007669"/>
    <property type="project" value="InterPro"/>
</dbReference>
<evidence type="ECO:0000259" key="10">
    <source>
        <dbReference type="PROSITE" id="PS50048"/>
    </source>
</evidence>
<dbReference type="CDD" id="cd00067">
    <property type="entry name" value="GAL4"/>
    <property type="match status" value="1"/>
</dbReference>
<dbReference type="InterPro" id="IPR007219">
    <property type="entry name" value="XnlR_reg_dom"/>
</dbReference>
<dbReference type="CDD" id="cd12148">
    <property type="entry name" value="fungal_TF_MHR"/>
    <property type="match status" value="1"/>
</dbReference>
<reference evidence="11" key="1">
    <citation type="journal article" date="2020" name="Stud. Mycol.">
        <title>101 Dothideomycetes genomes: a test case for predicting lifestyles and emergence of pathogens.</title>
        <authorList>
            <person name="Haridas S."/>
            <person name="Albert R."/>
            <person name="Binder M."/>
            <person name="Bloem J."/>
            <person name="Labutti K."/>
            <person name="Salamov A."/>
            <person name="Andreopoulos B."/>
            <person name="Baker S."/>
            <person name="Barry K."/>
            <person name="Bills G."/>
            <person name="Bluhm B."/>
            <person name="Cannon C."/>
            <person name="Castanera R."/>
            <person name="Culley D."/>
            <person name="Daum C."/>
            <person name="Ezra D."/>
            <person name="Gonzalez J."/>
            <person name="Henrissat B."/>
            <person name="Kuo A."/>
            <person name="Liang C."/>
            <person name="Lipzen A."/>
            <person name="Lutzoni F."/>
            <person name="Magnuson J."/>
            <person name="Mondo S."/>
            <person name="Nolan M."/>
            <person name="Ohm R."/>
            <person name="Pangilinan J."/>
            <person name="Park H.-J."/>
            <person name="Ramirez L."/>
            <person name="Alfaro M."/>
            <person name="Sun H."/>
            <person name="Tritt A."/>
            <person name="Yoshinaga Y."/>
            <person name="Zwiers L.-H."/>
            <person name="Turgeon B."/>
            <person name="Goodwin S."/>
            <person name="Spatafora J."/>
            <person name="Crous P."/>
            <person name="Grigoriev I."/>
        </authorList>
    </citation>
    <scope>NUCLEOTIDE SEQUENCE</scope>
    <source>
        <strain evidence="11">CBS 269.34</strain>
    </source>
</reference>
<protein>
    <recommendedName>
        <fullName evidence="10">Zn(2)-C6 fungal-type domain-containing protein</fullName>
    </recommendedName>
</protein>
<dbReference type="PANTHER" id="PTHR31845:SF21">
    <property type="entry name" value="REGULATORY PROTEIN LEU3"/>
    <property type="match status" value="1"/>
</dbReference>
<dbReference type="GO" id="GO:0006351">
    <property type="term" value="P:DNA-templated transcription"/>
    <property type="evidence" value="ECO:0007669"/>
    <property type="project" value="InterPro"/>
</dbReference>
<keyword evidence="5" id="KW-0238">DNA-binding</keyword>
<gene>
    <name evidence="11" type="ORF">BU16DRAFT_551966</name>
</gene>
<dbReference type="GO" id="GO:0008270">
    <property type="term" value="F:zinc ion binding"/>
    <property type="evidence" value="ECO:0007669"/>
    <property type="project" value="InterPro"/>
</dbReference>
<dbReference type="Pfam" id="PF04082">
    <property type="entry name" value="Fungal_trans"/>
    <property type="match status" value="1"/>
</dbReference>
<dbReference type="GO" id="GO:0001216">
    <property type="term" value="F:DNA-binding transcription activator activity"/>
    <property type="evidence" value="ECO:0007669"/>
    <property type="project" value="UniProtKB-ARBA"/>
</dbReference>
<keyword evidence="2" id="KW-0479">Metal-binding</keyword>
<evidence type="ECO:0000256" key="1">
    <source>
        <dbReference type="ARBA" id="ARBA00004123"/>
    </source>
</evidence>
<evidence type="ECO:0000256" key="3">
    <source>
        <dbReference type="ARBA" id="ARBA00022833"/>
    </source>
</evidence>
<evidence type="ECO:0000256" key="4">
    <source>
        <dbReference type="ARBA" id="ARBA00023015"/>
    </source>
</evidence>
<dbReference type="OrthoDB" id="2341546at2759"/>
<keyword evidence="8" id="KW-0175">Coiled coil</keyword>
<feature type="domain" description="Zn(2)-C6 fungal-type" evidence="10">
    <location>
        <begin position="58"/>
        <end position="91"/>
    </location>
</feature>
<keyword evidence="4" id="KW-0805">Transcription regulation</keyword>
<keyword evidence="3" id="KW-0862">Zinc</keyword>
<proteinExistence type="predicted"/>
<evidence type="ECO:0000256" key="9">
    <source>
        <dbReference type="SAM" id="MobiDB-lite"/>
    </source>
</evidence>
<name>A0A6A6QJX3_9PEZI</name>
<evidence type="ECO:0000256" key="8">
    <source>
        <dbReference type="SAM" id="Coils"/>
    </source>
</evidence>
<dbReference type="PROSITE" id="PS00463">
    <property type="entry name" value="ZN2_CY6_FUNGAL_1"/>
    <property type="match status" value="1"/>
</dbReference>
<keyword evidence="12" id="KW-1185">Reference proteome</keyword>
<dbReference type="Proteomes" id="UP000799750">
    <property type="component" value="Unassembled WGS sequence"/>
</dbReference>
<dbReference type="InterPro" id="IPR051089">
    <property type="entry name" value="prtT"/>
</dbReference>
<dbReference type="InterPro" id="IPR036864">
    <property type="entry name" value="Zn2-C6_fun-type_DNA-bd_sf"/>
</dbReference>
<feature type="compositionally biased region" description="Low complexity" evidence="9">
    <location>
        <begin position="629"/>
        <end position="643"/>
    </location>
</feature>
<dbReference type="PROSITE" id="PS50048">
    <property type="entry name" value="ZN2_CY6_FUNGAL_2"/>
    <property type="match status" value="1"/>
</dbReference>
<accession>A0A6A6QJX3</accession>
<keyword evidence="6" id="KW-0804">Transcription</keyword>
<organism evidence="11 12">
    <name type="scientific">Lophium mytilinum</name>
    <dbReference type="NCBI Taxonomy" id="390894"/>
    <lineage>
        <taxon>Eukaryota</taxon>
        <taxon>Fungi</taxon>
        <taxon>Dikarya</taxon>
        <taxon>Ascomycota</taxon>
        <taxon>Pezizomycotina</taxon>
        <taxon>Dothideomycetes</taxon>
        <taxon>Pleosporomycetidae</taxon>
        <taxon>Mytilinidiales</taxon>
        <taxon>Mytilinidiaceae</taxon>
        <taxon>Lophium</taxon>
    </lineage>
</organism>
<evidence type="ECO:0000256" key="5">
    <source>
        <dbReference type="ARBA" id="ARBA00023125"/>
    </source>
</evidence>